<keyword evidence="2" id="KW-1185">Reference proteome</keyword>
<evidence type="ECO:0000313" key="1">
    <source>
        <dbReference type="EMBL" id="EAU85731.1"/>
    </source>
</evidence>
<proteinExistence type="predicted"/>
<dbReference type="GeneID" id="6012626"/>
<organism evidence="1 2">
    <name type="scientific">Coprinopsis cinerea (strain Okayama-7 / 130 / ATCC MYA-4618 / FGSC 9003)</name>
    <name type="common">Inky cap fungus</name>
    <name type="synonym">Hormographiella aspergillata</name>
    <dbReference type="NCBI Taxonomy" id="240176"/>
    <lineage>
        <taxon>Eukaryota</taxon>
        <taxon>Fungi</taxon>
        <taxon>Dikarya</taxon>
        <taxon>Basidiomycota</taxon>
        <taxon>Agaricomycotina</taxon>
        <taxon>Agaricomycetes</taxon>
        <taxon>Agaricomycetidae</taxon>
        <taxon>Agaricales</taxon>
        <taxon>Agaricineae</taxon>
        <taxon>Psathyrellaceae</taxon>
        <taxon>Coprinopsis</taxon>
    </lineage>
</organism>
<dbReference type="VEuPathDB" id="FungiDB:CC1G_12447"/>
<comment type="caution">
    <text evidence="1">The sequence shown here is derived from an EMBL/GenBank/DDBJ whole genome shotgun (WGS) entry which is preliminary data.</text>
</comment>
<dbReference type="KEGG" id="cci:CC1G_12447"/>
<gene>
    <name evidence="1" type="ORF">CC1G_12447</name>
</gene>
<dbReference type="RefSeq" id="XP_001836095.1">
    <property type="nucleotide sequence ID" value="XM_001836043.1"/>
</dbReference>
<dbReference type="EMBL" id="AACS02000008">
    <property type="protein sequence ID" value="EAU85731.1"/>
    <property type="molecule type" value="Genomic_DNA"/>
</dbReference>
<evidence type="ECO:0008006" key="3">
    <source>
        <dbReference type="Google" id="ProtNLM"/>
    </source>
</evidence>
<evidence type="ECO:0000313" key="2">
    <source>
        <dbReference type="Proteomes" id="UP000001861"/>
    </source>
</evidence>
<name>A8NSU5_COPC7</name>
<accession>A8NSU5</accession>
<dbReference type="InParanoid" id="A8NSU5"/>
<dbReference type="AlphaFoldDB" id="A8NSU5"/>
<dbReference type="Proteomes" id="UP000001861">
    <property type="component" value="Unassembled WGS sequence"/>
</dbReference>
<sequence>MPPSALRLQPAIYQLPNEILTEIAAYVNQISLDEDPSNAKKATLTKFDFWVPEASRKAVTTLENCTFVSRRFHDAFRPFLYRFVNLRTHRVRHGNGRPVSILRLLKNLRALLDREPRIARWIRVLGFWVDFDFELMARRAGSHSDFGAILSKTTSLTSFRIDGYALLSWQDLRPGVQAALEGVCRLRTLRELRVVTRLLPPAVFLSAPSLCRLELVDARAVEGHARPGIQGQIISWSGMALKELKSPLGLRSLSCHQDLELLQFFRDVSPWAFGRLERLVLECKHPQSETSFIQDFLQVVEGSLEELDIRFGDMFGWAPLEDPTPQSLPSLDFARLVKLRRAKLSYGCKAGVDDQVYEDMLIDTLASLRSIDTVEEVELYLPWRRDYVSSPDADDPSDIEYARLPAFLRRLDGVWSGFRDGGGYRSLKSIKICIELCGQDYGEREGSMELIAPEDLVDLPSVEDLFPTLHSFEQFRYETLQSFY</sequence>
<reference evidence="1 2" key="1">
    <citation type="journal article" date="2010" name="Proc. Natl. Acad. Sci. U.S.A.">
        <title>Insights into evolution of multicellular fungi from the assembled chromosomes of the mushroom Coprinopsis cinerea (Coprinus cinereus).</title>
        <authorList>
            <person name="Stajich J.E."/>
            <person name="Wilke S.K."/>
            <person name="Ahren D."/>
            <person name="Au C.H."/>
            <person name="Birren B.W."/>
            <person name="Borodovsky M."/>
            <person name="Burns C."/>
            <person name="Canback B."/>
            <person name="Casselton L.A."/>
            <person name="Cheng C.K."/>
            <person name="Deng J."/>
            <person name="Dietrich F.S."/>
            <person name="Fargo D.C."/>
            <person name="Farman M.L."/>
            <person name="Gathman A.C."/>
            <person name="Goldberg J."/>
            <person name="Guigo R."/>
            <person name="Hoegger P.J."/>
            <person name="Hooker J.B."/>
            <person name="Huggins A."/>
            <person name="James T.Y."/>
            <person name="Kamada T."/>
            <person name="Kilaru S."/>
            <person name="Kodira C."/>
            <person name="Kues U."/>
            <person name="Kupfer D."/>
            <person name="Kwan H.S."/>
            <person name="Lomsadze A."/>
            <person name="Li W."/>
            <person name="Lilly W.W."/>
            <person name="Ma L.J."/>
            <person name="Mackey A.J."/>
            <person name="Manning G."/>
            <person name="Martin F."/>
            <person name="Muraguchi H."/>
            <person name="Natvig D.O."/>
            <person name="Palmerini H."/>
            <person name="Ramesh M.A."/>
            <person name="Rehmeyer C.J."/>
            <person name="Roe B.A."/>
            <person name="Shenoy N."/>
            <person name="Stanke M."/>
            <person name="Ter-Hovhannisyan V."/>
            <person name="Tunlid A."/>
            <person name="Velagapudi R."/>
            <person name="Vision T.J."/>
            <person name="Zeng Q."/>
            <person name="Zolan M.E."/>
            <person name="Pukkila P.J."/>
        </authorList>
    </citation>
    <scope>NUCLEOTIDE SEQUENCE [LARGE SCALE GENOMIC DNA]</scope>
    <source>
        <strain evidence="2">Okayama-7 / 130 / ATCC MYA-4618 / FGSC 9003</strain>
    </source>
</reference>
<protein>
    <recommendedName>
        <fullName evidence="3">F-box domain-containing protein</fullName>
    </recommendedName>
</protein>
<dbReference type="OrthoDB" id="3750626at2759"/>